<dbReference type="Pfam" id="PF00961">
    <property type="entry name" value="LAGLIDADG_1"/>
    <property type="match status" value="2"/>
</dbReference>
<dbReference type="PANTHER" id="PTHR36181">
    <property type="entry name" value="INTRON-ENCODED ENDONUCLEASE AI3-RELATED"/>
    <property type="match status" value="1"/>
</dbReference>
<feature type="domain" description="Homing endonuclease LAGLIDADG" evidence="1">
    <location>
        <begin position="83"/>
        <end position="181"/>
    </location>
</feature>
<dbReference type="AlphaFoldDB" id="Q8M0D4"/>
<organism evidence="2">
    <name type="scientific">Amoebidium parasiticum</name>
    <dbReference type="NCBI Taxonomy" id="4881"/>
    <lineage>
        <taxon>Eukaryota</taxon>
        <taxon>Ichthyosporea</taxon>
        <taxon>Ichthyophonida</taxon>
        <taxon>Amoebidiaceae</taxon>
        <taxon>Amoebidium</taxon>
    </lineage>
</organism>
<gene>
    <name evidence="2" type="primary">orf373</name>
</gene>
<sequence>MVTTQKIIERAMEYRGSKSVLYTVKEQRVDGSWQGDERPCLRYTLMDFERNYQLRVLSNPRSRHIHTKSTSIPLQTLTPFFVTGITDAEGCFSVGISKHKQLRTGWCVKPVFSITLHERDEALLKQLLSFFGKGGIFRHGPTTLQVRFESKNALWAVVKHFDKYPLISQKQADYLLWKKAVELFSDKEHLTLAGLFEVVALRASINWGLPPRLRKAFPLIASKIRPEVKKPVVPNPEWMAGFISGEGCFIVEILENKEMRLGYSVKIKFNIPQHKRDIILLQVLNEYLGGGGNFHQAKNRDVMEFRFQDFSIIDEQIVPFIRSFPIQGMKIHDFNDWCQAIDIVRRKGHLTPEGLAEIQKLEEGMNTGRKEKK</sequence>
<keyword evidence="2" id="KW-0496">Mitochondrion</keyword>
<dbReference type="GO" id="GO:0005739">
    <property type="term" value="C:mitochondrion"/>
    <property type="evidence" value="ECO:0007669"/>
    <property type="project" value="UniProtKB-ARBA"/>
</dbReference>
<protein>
    <submittedName>
        <fullName evidence="2">Orf373</fullName>
    </submittedName>
</protein>
<dbReference type="PANTHER" id="PTHR36181:SF4">
    <property type="entry name" value="LAGLIDADG ENDONUCLEASE"/>
    <property type="match status" value="1"/>
</dbReference>
<dbReference type="InterPro" id="IPR051289">
    <property type="entry name" value="LAGLIDADG_Endonuclease"/>
</dbReference>
<dbReference type="Gene3D" id="3.10.28.10">
    <property type="entry name" value="Homing endonucleases"/>
    <property type="match status" value="2"/>
</dbReference>
<proteinExistence type="predicted"/>
<dbReference type="FunFam" id="3.10.28.10:FF:000010">
    <property type="entry name" value="LAGLIDADG homing endonuclease I-LtrII"/>
    <property type="match status" value="1"/>
</dbReference>
<name>Q8M0D4_AMOPA</name>
<accession>Q8M0D4</accession>
<dbReference type="EMBL" id="AF538042">
    <property type="protein sequence ID" value="AAN04058.1"/>
    <property type="molecule type" value="Genomic_DNA"/>
</dbReference>
<evidence type="ECO:0000313" key="2">
    <source>
        <dbReference type="EMBL" id="AAN04058.1"/>
    </source>
</evidence>
<dbReference type="InterPro" id="IPR027434">
    <property type="entry name" value="Homing_endonucl"/>
</dbReference>
<reference evidence="2" key="1">
    <citation type="journal article" date="2002" name="Curr. Biol.">
        <title>The closest unicellular relatives of animals.</title>
        <authorList>
            <person name="Lang B.F."/>
            <person name="O'Kelly C."/>
            <person name="Nerad T."/>
            <person name="Gray M.W."/>
            <person name="Burger G."/>
        </authorList>
    </citation>
    <scope>NUCLEOTIDE SEQUENCE</scope>
    <source>
        <strain evidence="2">JAP-7-2</strain>
    </source>
</reference>
<dbReference type="GO" id="GO:0004519">
    <property type="term" value="F:endonuclease activity"/>
    <property type="evidence" value="ECO:0007669"/>
    <property type="project" value="InterPro"/>
</dbReference>
<evidence type="ECO:0000259" key="1">
    <source>
        <dbReference type="Pfam" id="PF00961"/>
    </source>
</evidence>
<feature type="domain" description="Homing endonuclease LAGLIDADG" evidence="1">
    <location>
        <begin position="239"/>
        <end position="340"/>
    </location>
</feature>
<geneLocation type="mitochondrion" evidence="2"/>
<dbReference type="SUPFAM" id="SSF55608">
    <property type="entry name" value="Homing endonucleases"/>
    <property type="match status" value="2"/>
</dbReference>
<dbReference type="InterPro" id="IPR004860">
    <property type="entry name" value="LAGLIDADG_dom"/>
</dbReference>